<feature type="coiled-coil region" evidence="12">
    <location>
        <begin position="315"/>
        <end position="356"/>
    </location>
</feature>
<dbReference type="InterPro" id="IPR035755">
    <property type="entry name" value="RIM-BP_SH3_3"/>
</dbReference>
<dbReference type="Proteomes" id="UP000308365">
    <property type="component" value="Unassembled WGS sequence"/>
</dbReference>
<evidence type="ECO:0000256" key="8">
    <source>
        <dbReference type="ARBA" id="ARBA00034103"/>
    </source>
</evidence>
<dbReference type="Pfam" id="PF14604">
    <property type="entry name" value="SH3_9"/>
    <property type="match status" value="2"/>
</dbReference>
<feature type="compositionally biased region" description="Low complexity" evidence="13">
    <location>
        <begin position="1411"/>
        <end position="1424"/>
    </location>
</feature>
<evidence type="ECO:0000256" key="2">
    <source>
        <dbReference type="ARBA" id="ARBA00010749"/>
    </source>
</evidence>
<feature type="region of interest" description="Disordered" evidence="13">
    <location>
        <begin position="1462"/>
        <end position="1481"/>
    </location>
</feature>
<dbReference type="FunFam" id="2.30.30.40:FF:000023">
    <property type="entry name" value="RIMS-binding protein 2 isoform F"/>
    <property type="match status" value="1"/>
</dbReference>
<keyword evidence="4" id="KW-1003">Cell membrane</keyword>
<dbReference type="CDD" id="cd12013">
    <property type="entry name" value="SH3_RIM-BP_3"/>
    <property type="match status" value="1"/>
</dbReference>
<organism evidence="16 17">
    <name type="scientific">Monodon monoceros</name>
    <name type="common">Narwhal</name>
    <name type="synonym">Ceratodon monodon</name>
    <dbReference type="NCBI Taxonomy" id="40151"/>
    <lineage>
        <taxon>Eukaryota</taxon>
        <taxon>Metazoa</taxon>
        <taxon>Chordata</taxon>
        <taxon>Craniata</taxon>
        <taxon>Vertebrata</taxon>
        <taxon>Euteleostomi</taxon>
        <taxon>Mammalia</taxon>
        <taxon>Eutheria</taxon>
        <taxon>Laurasiatheria</taxon>
        <taxon>Artiodactyla</taxon>
        <taxon>Whippomorpha</taxon>
        <taxon>Cetacea</taxon>
        <taxon>Odontoceti</taxon>
        <taxon>Monodontidae</taxon>
        <taxon>Monodon</taxon>
    </lineage>
</organism>
<evidence type="ECO:0000256" key="12">
    <source>
        <dbReference type="SAM" id="Coils"/>
    </source>
</evidence>
<name>A0A4U1EI49_MONMO</name>
<dbReference type="InterPro" id="IPR040325">
    <property type="entry name" value="RIMBP1/2/3"/>
</dbReference>
<feature type="domain" description="SH3" evidence="14">
    <location>
        <begin position="1842"/>
        <end position="1910"/>
    </location>
</feature>
<evidence type="ECO:0000313" key="16">
    <source>
        <dbReference type="EMBL" id="TKC35961.1"/>
    </source>
</evidence>
<evidence type="ECO:0000256" key="1">
    <source>
        <dbReference type="ARBA" id="ARBA00004236"/>
    </source>
</evidence>
<keyword evidence="3 11" id="KW-0728">SH3 domain</keyword>
<feature type="region of interest" description="Disordered" evidence="13">
    <location>
        <begin position="1393"/>
        <end position="1451"/>
    </location>
</feature>
<feature type="region of interest" description="Disordered" evidence="13">
    <location>
        <begin position="1607"/>
        <end position="1636"/>
    </location>
</feature>
<evidence type="ECO:0000256" key="11">
    <source>
        <dbReference type="PROSITE-ProRule" id="PRU00192"/>
    </source>
</evidence>
<evidence type="ECO:0000256" key="3">
    <source>
        <dbReference type="ARBA" id="ARBA00022443"/>
    </source>
</evidence>
<dbReference type="EMBL" id="RWIC01001400">
    <property type="protein sequence ID" value="TKC35961.1"/>
    <property type="molecule type" value="Genomic_DNA"/>
</dbReference>
<feature type="non-terminal residue" evidence="16">
    <location>
        <position position="1"/>
    </location>
</feature>
<evidence type="ECO:0000256" key="6">
    <source>
        <dbReference type="ARBA" id="ARBA00023018"/>
    </source>
</evidence>
<dbReference type="InterPro" id="IPR003961">
    <property type="entry name" value="FN3_dom"/>
</dbReference>
<dbReference type="CDD" id="cd12014">
    <property type="entry name" value="SH3_RIM-BP_1"/>
    <property type="match status" value="1"/>
</dbReference>
<keyword evidence="12" id="KW-0175">Coiled coil</keyword>
<feature type="compositionally biased region" description="Low complexity" evidence="13">
    <location>
        <begin position="1719"/>
        <end position="1733"/>
    </location>
</feature>
<keyword evidence="7" id="KW-0472">Membrane</keyword>
<dbReference type="Gene3D" id="2.60.40.10">
    <property type="entry name" value="Immunoglobulins"/>
    <property type="match status" value="2"/>
</dbReference>
<dbReference type="SMART" id="SM00060">
    <property type="entry name" value="FN3"/>
    <property type="match status" value="3"/>
</dbReference>
<dbReference type="InterPro" id="IPR036028">
    <property type="entry name" value="SH3-like_dom_sf"/>
</dbReference>
<evidence type="ECO:0000259" key="15">
    <source>
        <dbReference type="PROSITE" id="PS50853"/>
    </source>
</evidence>
<feature type="region of interest" description="Disordered" evidence="13">
    <location>
        <begin position="1755"/>
        <end position="1823"/>
    </location>
</feature>
<dbReference type="CDD" id="cd12012">
    <property type="entry name" value="SH3_RIM-BP_2"/>
    <property type="match status" value="1"/>
</dbReference>
<dbReference type="FunFam" id="2.60.40.10:FF:000643">
    <property type="entry name" value="RIMS-binding protein 2 isoform X1"/>
    <property type="match status" value="1"/>
</dbReference>
<dbReference type="Pfam" id="PF25523">
    <property type="entry name" value="Ig_RIMBP2"/>
    <property type="match status" value="1"/>
</dbReference>
<dbReference type="PROSITE" id="PS50853">
    <property type="entry name" value="FN3"/>
    <property type="match status" value="1"/>
</dbReference>
<evidence type="ECO:0000256" key="4">
    <source>
        <dbReference type="ARBA" id="ARBA00022475"/>
    </source>
</evidence>
<proteinExistence type="inferred from homology"/>
<comment type="function">
    <text evidence="9">Plays a role in the synaptic transmission as bifunctional linker that interacts simultaneously with RIMS1, RIMS2, CACNA1D and CACNA1B.</text>
</comment>
<feature type="domain" description="SH3" evidence="14">
    <location>
        <begin position="929"/>
        <end position="996"/>
    </location>
</feature>
<dbReference type="GO" id="GO:0045202">
    <property type="term" value="C:synapse"/>
    <property type="evidence" value="ECO:0007669"/>
    <property type="project" value="UniProtKB-SubCell"/>
</dbReference>
<reference evidence="17" key="1">
    <citation type="journal article" date="2019" name="IScience">
        <title>Narwhal Genome Reveals Long-Term Low Genetic Diversity despite Current Large Abundance Size.</title>
        <authorList>
            <person name="Westbury M.V."/>
            <person name="Petersen B."/>
            <person name="Garde E."/>
            <person name="Heide-Jorgensen M.P."/>
            <person name="Lorenzen E.D."/>
        </authorList>
    </citation>
    <scope>NUCLEOTIDE SEQUENCE [LARGE SCALE GENOMIC DNA]</scope>
</reference>
<dbReference type="InterPro" id="IPR001452">
    <property type="entry name" value="SH3_domain"/>
</dbReference>
<gene>
    <name evidence="16" type="ORF">EI555_015110</name>
</gene>
<feature type="region of interest" description="Disordered" evidence="13">
    <location>
        <begin position="1491"/>
        <end position="1553"/>
    </location>
</feature>
<feature type="domain" description="Fibronectin type-III" evidence="15">
    <location>
        <begin position="1250"/>
        <end position="1351"/>
    </location>
</feature>
<comment type="subcellular location">
    <subcellularLocation>
        <location evidence="1">Cell membrane</location>
    </subcellularLocation>
    <subcellularLocation>
        <location evidence="8">Synapse</location>
    </subcellularLocation>
</comment>
<comment type="caution">
    <text evidence="16">The sequence shown here is derived from an EMBL/GenBank/DDBJ whole genome shotgun (WGS) entry which is preliminary data.</text>
</comment>
<keyword evidence="5" id="KW-0677">Repeat</keyword>
<dbReference type="InterPro" id="IPR013783">
    <property type="entry name" value="Ig-like_fold"/>
</dbReference>
<evidence type="ECO:0000259" key="14">
    <source>
        <dbReference type="PROSITE" id="PS50002"/>
    </source>
</evidence>
<dbReference type="PANTHER" id="PTHR14234">
    <property type="entry name" value="RIM BINDING PROTEIN-RELATED"/>
    <property type="match status" value="1"/>
</dbReference>
<dbReference type="InterPro" id="IPR035753">
    <property type="entry name" value="RIM-BP_SH3_2"/>
</dbReference>
<dbReference type="CDD" id="cd00063">
    <property type="entry name" value="FN3"/>
    <property type="match status" value="2"/>
</dbReference>
<dbReference type="PROSITE" id="PS50002">
    <property type="entry name" value="SH3"/>
    <property type="match status" value="3"/>
</dbReference>
<feature type="compositionally biased region" description="Basic and acidic residues" evidence="13">
    <location>
        <begin position="1437"/>
        <end position="1451"/>
    </location>
</feature>
<evidence type="ECO:0000256" key="13">
    <source>
        <dbReference type="SAM" id="MobiDB-lite"/>
    </source>
</evidence>
<dbReference type="GO" id="GO:0005886">
    <property type="term" value="C:plasma membrane"/>
    <property type="evidence" value="ECO:0007669"/>
    <property type="project" value="UniProtKB-SubCell"/>
</dbReference>
<evidence type="ECO:0000256" key="7">
    <source>
        <dbReference type="ARBA" id="ARBA00023136"/>
    </source>
</evidence>
<feature type="region of interest" description="Disordered" evidence="13">
    <location>
        <begin position="2021"/>
        <end position="2100"/>
    </location>
</feature>
<feature type="domain" description="SH3" evidence="14">
    <location>
        <begin position="1946"/>
        <end position="2013"/>
    </location>
</feature>
<evidence type="ECO:0000256" key="9">
    <source>
        <dbReference type="ARBA" id="ARBA00054159"/>
    </source>
</evidence>
<feature type="coiled-coil region" evidence="12">
    <location>
        <begin position="795"/>
        <end position="822"/>
    </location>
</feature>
<keyword evidence="6" id="KW-0770">Synapse</keyword>
<accession>A0A4U1EI49</accession>
<dbReference type="FunFam" id="2.30.30.40:FF:000016">
    <property type="entry name" value="RIMS-binding protein 2 isoform X2"/>
    <property type="match status" value="1"/>
</dbReference>
<dbReference type="Pfam" id="PF07653">
    <property type="entry name" value="SH3_2"/>
    <property type="match status" value="1"/>
</dbReference>
<dbReference type="GO" id="GO:0007274">
    <property type="term" value="P:neuromuscular synaptic transmission"/>
    <property type="evidence" value="ECO:0007669"/>
    <property type="project" value="TreeGrafter"/>
</dbReference>
<dbReference type="InterPro" id="IPR057884">
    <property type="entry name" value="FN3_RIM-BP1/2/3"/>
</dbReference>
<evidence type="ECO:0000313" key="17">
    <source>
        <dbReference type="Proteomes" id="UP000308365"/>
    </source>
</evidence>
<feature type="compositionally biased region" description="Basic residues" evidence="13">
    <location>
        <begin position="1796"/>
        <end position="1809"/>
    </location>
</feature>
<dbReference type="SMART" id="SM00326">
    <property type="entry name" value="SH3"/>
    <property type="match status" value="3"/>
</dbReference>
<feature type="region of interest" description="Disordered" evidence="13">
    <location>
        <begin position="1343"/>
        <end position="1376"/>
    </location>
</feature>
<sequence length="2100" mass="230290">NDKVPLTREAFTGDLPRPRHSCSYLRGGVHERKSQTEMRRDYGTYGDFSWKLLSHHRIAGVAGIFCVPGCFSVLGSEQARKRCRVCTVHCAEEDDEKQRSSDLFLKGGIKMTDLEHGCWNAAEGEMEESEDCRWKRLHFLPMHKGKDPPLDLPKQVIKSVHPTLAGYISTFGIFSVSCIPDFKSGDFLIRVSFSSCGWRGLDAMLAVLTRPHAKRSRALWLEETFSIPEAQRKLTLPLTLEIEHVTLPAASALRKALASARSVPVWEALGSFTASAWRRFVSAREEGENALKDAAQGDHRLRPHHAGLPARARQLDKVKAEYARLKHTLTIVTRERDLAVKEKHQLQAKLENLEQVLKDPKDGCICQMQQRRTACWIMTACGIDTSDDDVNFLPGETPSALRTGHVAKGIEGEAQSDQEGWRLERMQEDACHRKHMREAAERRRQLQLEHEQALAVLSAKQQEIDLLHKAQVEAKKEHEGAVQLLEVSEPAVTAFFLGAGEPIDLIVRVVFIRLLSCRSVTAPPRSCHPALAAVRAPARHLAAHLDEQGTLPAPWGLMGGAAQGTLPCRVCPGDAPSSLVLPRCLRCLQMAAMLLSQSSKQHFPLMPKRGALGFCSLRENCIQGLATELSAKLGCVTASRPKFQAATVRRANRKAPGLYTEPRTTRCWLLGSECLQGFSAPVLSHVRPERKPGRRPGCTGSLVCSDTVLPWSKEAALLHTQTHTVINTCTHGTQSCAHPCDTRAHSTHAHALSSPHAHVACILVHTRAHTRTDAHLCADTRGPSRPGRLLTAGPGLRAQRRARELEEKCRAQSEQFSLLSRDLGRLREHAGEIDLQGGSSLDVPSSPGKPFRSFMNGLAPSIGKGQESSTGSCTVIGESIRPLPLPGDKPEPLSIKPTFLSRSGGPRCRFESDMDNEWNSNTAKQRYSGKVHLCVARYSYNPFDGPNENPEAELPLTAGKYLYVYGDMDEDGFYEGELLDGQRGLVPSNFVDFVQDESRLASTLGKDQDQNFINHAGVGSEGERILDLHSPTHTDSGPSDHGAGTLDTNIDDIGEDIVPYPRKITLIKQLAKSVIVGWEPPAVPPAWGTVGTYNVLVDAETRLSLALGGRTKALVEKLNMAACTYRISVQCVTSRGSSDELRCTLLVGKDVVVAPSHLRVDNITQVSAQLSWMPTNSNYSHVIFLNEQELDVVRAASYKYQFCNLRPNAAYKVKVLAKPHQVPWQLPLEQRERKEAFVEFSTLPAGPPAPPQDIAVQAAATPATVQVSWKPPVLTATGLSNGANVTGYGVYAKGQRVAEIISPTADGTAVELVRLRSLEAKGVTVRTLSAQGESVDSAAAAIPPDLLVPPDPHLRTAPTPKPLASAGAPDTKDEHLGPHAAAHEAWELGRAPAPAHGHLLEPPGLQGSGPGRRSPSPSRILPQPQGAPVSTSVAKAMAREAAQRVAESSRLEKRSVFLDRSSGQYANSDEEDSYESPDAKRRGASVDEFLKGSELGKPPHCCHGDEYHTESSRGSDLSDIMEEDEEELCSEMQLEDTARRRPGGAARSALKECPENRATERAFLELPECPQQAQRSKELFSVPEVAEEDGEPCELLYKQGFRARTRLAREPKPARPCRGHGAPLGSRVPARPRGPQAEDFVFEDRGCRFSRSATRSPDSGLDCESEEEEIRFSFRSPGPGHCPCRRSLRPLLARRRTLTRQISVKEDVGEPAEPGHVVSSSEARPSPERSTPSKCSWGEPAGQEDFRDVWKKSIKMSDSRASARHAQPPPRVADGPLILGNPVTAGRADRVDHVGRRFPHGSASRHRSRPMMVPSADEYGGRNRLSPDFYEESETDPGAEELPPRIFVALFDYDPLTMSPNPDAAEEELPFKEGQIIKVYGDKDADGFYRGETCARLGLIPCNMVSEIQADDEEVMEQLLRQGFLPLNTPVEKIERNRRSIRQPSVATRRMVALYDYDPRESSPNIDVEAELTFCTGDIITVFGEIDEDGFYYGELSGQKGLVPSNFLEEVPDDVEVYLSDAPSHYPQDTPTRSKTKRVPPEGSGTARRVPSPTAHLHSGSPTSSMGTGSPGRGREMSSRKKKGLLSKGKKLLKKLGAVK</sequence>
<feature type="compositionally biased region" description="Acidic residues" evidence="13">
    <location>
        <begin position="1519"/>
        <end position="1529"/>
    </location>
</feature>
<evidence type="ECO:0000256" key="10">
    <source>
        <dbReference type="ARBA" id="ARBA00068024"/>
    </source>
</evidence>
<comment type="similarity">
    <text evidence="2">Belongs to the RIMBP family.</text>
</comment>
<dbReference type="InterPro" id="IPR036116">
    <property type="entry name" value="FN3_sf"/>
</dbReference>
<feature type="region of interest" description="Disordered" evidence="13">
    <location>
        <begin position="1702"/>
        <end position="1742"/>
    </location>
</feature>
<dbReference type="SUPFAM" id="SSF50044">
    <property type="entry name" value="SH3-domain"/>
    <property type="match status" value="3"/>
</dbReference>
<dbReference type="Gene3D" id="2.30.30.40">
    <property type="entry name" value="SH3 Domains"/>
    <property type="match status" value="3"/>
</dbReference>
<protein>
    <recommendedName>
        <fullName evidence="10">RIMS-binding protein 2</fullName>
    </recommendedName>
</protein>
<feature type="coiled-coil region" evidence="12">
    <location>
        <begin position="436"/>
        <end position="463"/>
    </location>
</feature>
<dbReference type="SUPFAM" id="SSF49265">
    <property type="entry name" value="Fibronectin type III"/>
    <property type="match status" value="2"/>
</dbReference>
<dbReference type="PANTHER" id="PTHR14234:SF18">
    <property type="entry name" value="RIMS-BINDING PROTEIN 2"/>
    <property type="match status" value="1"/>
</dbReference>
<feature type="compositionally biased region" description="Low complexity" evidence="13">
    <location>
        <begin position="2059"/>
        <end position="2068"/>
    </location>
</feature>
<feature type="compositionally biased region" description="Basic and acidic residues" evidence="13">
    <location>
        <begin position="1502"/>
        <end position="1513"/>
    </location>
</feature>
<dbReference type="FunFam" id="2.30.30.40:FF:000006">
    <property type="entry name" value="RIMS-binding protein 2 isoform X1"/>
    <property type="match status" value="1"/>
</dbReference>
<dbReference type="FunFam" id="2.60.40.10:FF:000072">
    <property type="entry name" value="RIMS-binding protein 2 isoform X1"/>
    <property type="match status" value="1"/>
</dbReference>
<evidence type="ECO:0000256" key="5">
    <source>
        <dbReference type="ARBA" id="ARBA00022737"/>
    </source>
</evidence>
<feature type="compositionally biased region" description="Basic residues" evidence="13">
    <location>
        <begin position="2080"/>
        <end position="2094"/>
    </location>
</feature>